<dbReference type="PANTHER" id="PTHR46696:SF1">
    <property type="entry name" value="CYTOCHROME P450 YJIB-RELATED"/>
    <property type="match status" value="1"/>
</dbReference>
<evidence type="ECO:0000256" key="1">
    <source>
        <dbReference type="ARBA" id="ARBA00010617"/>
    </source>
</evidence>
<dbReference type="OrthoDB" id="4168525at2"/>
<evidence type="ECO:0000313" key="3">
    <source>
        <dbReference type="Proteomes" id="UP000318431"/>
    </source>
</evidence>
<dbReference type="GO" id="GO:0005506">
    <property type="term" value="F:iron ion binding"/>
    <property type="evidence" value="ECO:0007669"/>
    <property type="project" value="InterPro"/>
</dbReference>
<accession>A0A562R3A5</accession>
<evidence type="ECO:0000313" key="2">
    <source>
        <dbReference type="EMBL" id="TWI63547.1"/>
    </source>
</evidence>
<name>A0A562R3A5_9BURK</name>
<dbReference type="GO" id="GO:0004497">
    <property type="term" value="F:monooxygenase activity"/>
    <property type="evidence" value="ECO:0007669"/>
    <property type="project" value="InterPro"/>
</dbReference>
<sequence>MHDPSWPAGALAAVTHHDPYPYYAALAQAPALLRDEPSNLWVAAHPATVREVMAHPDCHVRPSNEPVPVALAGGPAGDLFGALVRMNDGAPHAQMKAALRQALALVAAEEVMAHAKAIVALHAVHDAATLNDFVFNVPVQTVASLLGCPPPQLPAIAWAAGRFVAGLARLASPAQVDAAHDGARVLVDAMRRLVEAAPARGLVAEVRRALPPDGDSFALCANLAGLLTQTCEATAGLLGNCIVARLRGAGDGAKDVATGGAVGGITGGANGSAAEGSAALVARVAECDPAIHNTRRFAARDVTIAGTMVRAGDAMLLILVAGQPFGSGRHACPGARLAHSIVAAALPARAALPAVSWRYCPAPNARMPHFIDKETP</sequence>
<dbReference type="PANTHER" id="PTHR46696">
    <property type="entry name" value="P450, PUTATIVE (EUROFUNG)-RELATED"/>
    <property type="match status" value="1"/>
</dbReference>
<reference evidence="2 3" key="1">
    <citation type="journal article" date="2015" name="Stand. Genomic Sci.">
        <title>Genomic Encyclopedia of Bacterial and Archaeal Type Strains, Phase III: the genomes of soil and plant-associated and newly described type strains.</title>
        <authorList>
            <person name="Whitman W.B."/>
            <person name="Woyke T."/>
            <person name="Klenk H.P."/>
            <person name="Zhou Y."/>
            <person name="Lilburn T.G."/>
            <person name="Beck B.J."/>
            <person name="De Vos P."/>
            <person name="Vandamme P."/>
            <person name="Eisen J.A."/>
            <person name="Garrity G."/>
            <person name="Hugenholtz P."/>
            <person name="Kyrpides N.C."/>
        </authorList>
    </citation>
    <scope>NUCLEOTIDE SEQUENCE [LARGE SCALE GENOMIC DNA]</scope>
    <source>
        <strain evidence="2 3">CGMCC 1.10822</strain>
    </source>
</reference>
<dbReference type="Gene3D" id="1.10.630.10">
    <property type="entry name" value="Cytochrome P450"/>
    <property type="match status" value="1"/>
</dbReference>
<dbReference type="AlphaFoldDB" id="A0A562R3A5"/>
<keyword evidence="3" id="KW-1185">Reference proteome</keyword>
<dbReference type="InterPro" id="IPR036396">
    <property type="entry name" value="Cyt_P450_sf"/>
</dbReference>
<dbReference type="Proteomes" id="UP000318431">
    <property type="component" value="Unassembled WGS sequence"/>
</dbReference>
<proteinExistence type="inferred from homology"/>
<dbReference type="GO" id="GO:0016705">
    <property type="term" value="F:oxidoreductase activity, acting on paired donors, with incorporation or reduction of molecular oxygen"/>
    <property type="evidence" value="ECO:0007669"/>
    <property type="project" value="InterPro"/>
</dbReference>
<dbReference type="CDD" id="cd11036">
    <property type="entry name" value="AknT-like"/>
    <property type="match status" value="1"/>
</dbReference>
<dbReference type="GO" id="GO:0020037">
    <property type="term" value="F:heme binding"/>
    <property type="evidence" value="ECO:0007669"/>
    <property type="project" value="InterPro"/>
</dbReference>
<comment type="caution">
    <text evidence="2">The sequence shown here is derived from an EMBL/GenBank/DDBJ whole genome shotgun (WGS) entry which is preliminary data.</text>
</comment>
<organism evidence="2 3">
    <name type="scientific">Pseudoduganella lurida</name>
    <dbReference type="NCBI Taxonomy" id="1036180"/>
    <lineage>
        <taxon>Bacteria</taxon>
        <taxon>Pseudomonadati</taxon>
        <taxon>Pseudomonadota</taxon>
        <taxon>Betaproteobacteria</taxon>
        <taxon>Burkholderiales</taxon>
        <taxon>Oxalobacteraceae</taxon>
        <taxon>Telluria group</taxon>
        <taxon>Pseudoduganella</taxon>
    </lineage>
</organism>
<gene>
    <name evidence="2" type="ORF">IP91_03518</name>
</gene>
<dbReference type="EMBL" id="VLLB01000006">
    <property type="protein sequence ID" value="TWI63547.1"/>
    <property type="molecule type" value="Genomic_DNA"/>
</dbReference>
<dbReference type="InterPro" id="IPR017972">
    <property type="entry name" value="Cyt_P450_CS"/>
</dbReference>
<dbReference type="RefSeq" id="WP_145650404.1">
    <property type="nucleotide sequence ID" value="NZ_VLLB01000006.1"/>
</dbReference>
<protein>
    <submittedName>
        <fullName evidence="2">Cytochrome P450</fullName>
    </submittedName>
</protein>
<dbReference type="SUPFAM" id="SSF48264">
    <property type="entry name" value="Cytochrome P450"/>
    <property type="match status" value="1"/>
</dbReference>
<dbReference type="PROSITE" id="PS00086">
    <property type="entry name" value="CYTOCHROME_P450"/>
    <property type="match status" value="1"/>
</dbReference>
<comment type="similarity">
    <text evidence="1">Belongs to the cytochrome P450 family.</text>
</comment>